<reference evidence="2" key="1">
    <citation type="submission" date="2014-12" db="EMBL/GenBank/DDBJ databases">
        <title>Complete genome sequence of a multi-drug resistant Klebsiella pneumoniae.</title>
        <authorList>
            <person name="Hua X."/>
            <person name="Chen Q."/>
            <person name="Li X."/>
            <person name="Feng Y."/>
            <person name="Ruan Z."/>
            <person name="Yu Y."/>
        </authorList>
    </citation>
    <scope>NUCLEOTIDE SEQUENCE [LARGE SCALE GENOMIC DNA]</scope>
    <source>
        <strain evidence="2">5.12</strain>
    </source>
</reference>
<protein>
    <submittedName>
        <fullName evidence="1">Uncharacterized protein</fullName>
    </submittedName>
</protein>
<name>A0A6M4MDZ4_9ALTE</name>
<accession>A0A6M4MDZ4</accession>
<keyword evidence="2" id="KW-1185">Reference proteome</keyword>
<gene>
    <name evidence="1" type="ORF">CA267_009845</name>
</gene>
<reference evidence="1 2" key="2">
    <citation type="submission" date="2020-04" db="EMBL/GenBank/DDBJ databases">
        <title>Complete genome sequence of Alteromonas pelagimontana 5.12T.</title>
        <authorList>
            <person name="Sinha R.K."/>
            <person name="Krishnan K.P."/>
            <person name="Kurian J.P."/>
        </authorList>
    </citation>
    <scope>NUCLEOTIDE SEQUENCE [LARGE SCALE GENOMIC DNA]</scope>
    <source>
        <strain evidence="1 2">5.12</strain>
    </source>
</reference>
<dbReference type="AlphaFoldDB" id="A0A6M4MDZ4"/>
<evidence type="ECO:0000313" key="2">
    <source>
        <dbReference type="Proteomes" id="UP000219285"/>
    </source>
</evidence>
<organism evidence="1 2">
    <name type="scientific">Alteromonas pelagimontana</name>
    <dbReference type="NCBI Taxonomy" id="1858656"/>
    <lineage>
        <taxon>Bacteria</taxon>
        <taxon>Pseudomonadati</taxon>
        <taxon>Pseudomonadota</taxon>
        <taxon>Gammaproteobacteria</taxon>
        <taxon>Alteromonadales</taxon>
        <taxon>Alteromonadaceae</taxon>
        <taxon>Alteromonas/Salinimonas group</taxon>
        <taxon>Alteromonas</taxon>
    </lineage>
</organism>
<dbReference type="Proteomes" id="UP000219285">
    <property type="component" value="Chromosome"/>
</dbReference>
<sequence>MKKNSKSDNYEFNKLHLAVKKISAAYGVSEHQVISRLQEIVVFGVSKSSLGTERIIDLWDDHCANDFEYDCEEIGLVA</sequence>
<dbReference type="KEGG" id="apel:CA267_009845"/>
<evidence type="ECO:0000313" key="1">
    <source>
        <dbReference type="EMBL" id="QJR81058.1"/>
    </source>
</evidence>
<dbReference type="OrthoDB" id="9965229at2"/>
<dbReference type="RefSeq" id="WP_075607647.1">
    <property type="nucleotide sequence ID" value="NZ_CP052766.1"/>
</dbReference>
<proteinExistence type="predicted"/>
<dbReference type="EMBL" id="CP052766">
    <property type="protein sequence ID" value="QJR81058.1"/>
    <property type="molecule type" value="Genomic_DNA"/>
</dbReference>